<dbReference type="SUPFAM" id="SSF56801">
    <property type="entry name" value="Acetyl-CoA synthetase-like"/>
    <property type="match status" value="1"/>
</dbReference>
<dbReference type="InterPro" id="IPR045851">
    <property type="entry name" value="AMP-bd_C_sf"/>
</dbReference>
<evidence type="ECO:0000256" key="2">
    <source>
        <dbReference type="ARBA" id="ARBA00022598"/>
    </source>
</evidence>
<organism evidence="9">
    <name type="scientific">Pedococcus sp. KACC 23699</name>
    <dbReference type="NCBI Taxonomy" id="3149228"/>
    <lineage>
        <taxon>Bacteria</taxon>
        <taxon>Bacillati</taxon>
        <taxon>Actinomycetota</taxon>
        <taxon>Actinomycetes</taxon>
        <taxon>Micrococcales</taxon>
        <taxon>Intrasporangiaceae</taxon>
        <taxon>Pedococcus</taxon>
    </lineage>
</organism>
<name>A0AAU7JSM1_9MICO</name>
<gene>
    <name evidence="9" type="primary">acsA</name>
    <name evidence="9" type="ORF">ABEG17_16950</name>
</gene>
<dbReference type="GO" id="GO:0005829">
    <property type="term" value="C:cytosol"/>
    <property type="evidence" value="ECO:0007669"/>
    <property type="project" value="TreeGrafter"/>
</dbReference>
<evidence type="ECO:0000313" key="9">
    <source>
        <dbReference type="EMBL" id="XBO43233.1"/>
    </source>
</evidence>
<dbReference type="GO" id="GO:0006085">
    <property type="term" value="P:acetyl-CoA biosynthetic process"/>
    <property type="evidence" value="ECO:0007669"/>
    <property type="project" value="TreeGrafter"/>
</dbReference>
<dbReference type="InterPro" id="IPR042099">
    <property type="entry name" value="ANL_N_sf"/>
</dbReference>
<dbReference type="InterPro" id="IPR020845">
    <property type="entry name" value="AMP-binding_CS"/>
</dbReference>
<dbReference type="Pfam" id="PF13193">
    <property type="entry name" value="AMP-binding_C"/>
    <property type="match status" value="1"/>
</dbReference>
<dbReference type="Pfam" id="PF00501">
    <property type="entry name" value="AMP-binding"/>
    <property type="match status" value="1"/>
</dbReference>
<dbReference type="PANTHER" id="PTHR24095">
    <property type="entry name" value="ACETYL-COENZYME A SYNTHETASE"/>
    <property type="match status" value="1"/>
</dbReference>
<evidence type="ECO:0000259" key="7">
    <source>
        <dbReference type="Pfam" id="PF00501"/>
    </source>
</evidence>
<evidence type="ECO:0000256" key="4">
    <source>
        <dbReference type="ARBA" id="ARBA00022840"/>
    </source>
</evidence>
<feature type="domain" description="AMP-binding enzyme C-terminal" evidence="8">
    <location>
        <begin position="537"/>
        <end position="614"/>
    </location>
</feature>
<evidence type="ECO:0000256" key="5">
    <source>
        <dbReference type="ARBA" id="ARBA00022990"/>
    </source>
</evidence>
<evidence type="ECO:0000256" key="3">
    <source>
        <dbReference type="ARBA" id="ARBA00022741"/>
    </source>
</evidence>
<dbReference type="InterPro" id="IPR000873">
    <property type="entry name" value="AMP-dep_synth/lig_dom"/>
</dbReference>
<dbReference type="EC" id="6.2.1.1" evidence="1"/>
<dbReference type="NCBIfam" id="NF003313">
    <property type="entry name" value="PRK04319.1"/>
    <property type="match status" value="1"/>
</dbReference>
<protein>
    <recommendedName>
        <fullName evidence="1">acetate--CoA ligase</fullName>
        <ecNumber evidence="1">6.2.1.1</ecNumber>
    </recommendedName>
</protein>
<dbReference type="InterPro" id="IPR025110">
    <property type="entry name" value="AMP-bd_C"/>
</dbReference>
<evidence type="ECO:0000256" key="6">
    <source>
        <dbReference type="SAM" id="MobiDB-lite"/>
    </source>
</evidence>
<evidence type="ECO:0000259" key="8">
    <source>
        <dbReference type="Pfam" id="PF13193"/>
    </source>
</evidence>
<evidence type="ECO:0000256" key="1">
    <source>
        <dbReference type="ARBA" id="ARBA00013275"/>
    </source>
</evidence>
<keyword evidence="4" id="KW-0067">ATP-binding</keyword>
<dbReference type="RefSeq" id="WP_406830663.1">
    <property type="nucleotide sequence ID" value="NZ_CP157483.1"/>
</dbReference>
<dbReference type="GO" id="GO:0003987">
    <property type="term" value="F:acetate-CoA ligase activity"/>
    <property type="evidence" value="ECO:0007669"/>
    <property type="project" value="UniProtKB-EC"/>
</dbReference>
<proteinExistence type="predicted"/>
<dbReference type="Gene3D" id="3.30.300.30">
    <property type="match status" value="1"/>
</dbReference>
<accession>A0AAU7JSM1</accession>
<keyword evidence="5" id="KW-0007">Acetylation</keyword>
<dbReference type="PROSITE" id="PS00455">
    <property type="entry name" value="AMP_BINDING"/>
    <property type="match status" value="1"/>
</dbReference>
<feature type="region of interest" description="Disordered" evidence="6">
    <location>
        <begin position="1"/>
        <end position="25"/>
    </location>
</feature>
<sequence>MPSPTVESSTRSDPRREVLSPPRLTPLLGDWESQRRTFTWAAGRELLDGSDDGHLNIAHEAVDRHATGPLADTVALRFLHRQEATTELTYAELSHETDVVASALHHLGLGRGDVVASLLPRRPELYLTVLGALKAGVVFCPLFPAFGPEPVRQRLSLGRARLLVTDRVSYERKVAPFRDSLPHLETVVVVDVSDAASDDASDDASHDAEAVDGTTSWTELAEAGREGVRRHGPHRALTRPDEPALLHFTSGTTGRPKGAVHVHEAVVAHHATARFCLDLRPGDVYWCTADPGWVTGISYGVIGPLTRGVTVVTDTADFDARRWYQILQDQRVSVFYTAPTALRMLMRQGEDLAKNYTFAALRHVASVGEPLNPEAVLWGLQAWGLPVHDTWWQTETGAIMVSNYPGMAIRPGSMGRPVPGIEVAVLERGADGRAAVIRDPSATTGDPADAGDVAAATGERVTVLHDPDVVGELAVRLGWPSMFRAYLDDPDRYRQAFAGGWYLTGDLARIDADGYVWFVGRADDVIKSAGHLIGPFEVESALMEHPAVAEVGVIGKPDPLVGEVVKAFVTLRLGVEPTPTLRREILSFGRHRLGSVAPREIEFDPALPHTRSGKVMRRLLRARELGLPEGDVSTVEAPT</sequence>
<dbReference type="PANTHER" id="PTHR24095:SF14">
    <property type="entry name" value="ACETYL-COENZYME A SYNTHETASE 1"/>
    <property type="match status" value="1"/>
</dbReference>
<dbReference type="AlphaFoldDB" id="A0AAU7JSM1"/>
<keyword evidence="2 9" id="KW-0436">Ligase</keyword>
<dbReference type="EMBL" id="CP157483">
    <property type="protein sequence ID" value="XBO43233.1"/>
    <property type="molecule type" value="Genomic_DNA"/>
</dbReference>
<dbReference type="GO" id="GO:0005524">
    <property type="term" value="F:ATP binding"/>
    <property type="evidence" value="ECO:0007669"/>
    <property type="project" value="UniProtKB-KW"/>
</dbReference>
<feature type="domain" description="AMP-dependent synthetase/ligase" evidence="7">
    <location>
        <begin position="70"/>
        <end position="428"/>
    </location>
</feature>
<keyword evidence="3" id="KW-0547">Nucleotide-binding</keyword>
<reference evidence="9" key="1">
    <citation type="submission" date="2024-05" db="EMBL/GenBank/DDBJ databases">
        <authorList>
            <person name="Kim S."/>
            <person name="Heo J."/>
            <person name="Choi H."/>
            <person name="Choi Y."/>
            <person name="Kwon S.-W."/>
            <person name="Kim Y."/>
        </authorList>
    </citation>
    <scope>NUCLEOTIDE SEQUENCE</scope>
    <source>
        <strain evidence="9">KACC 23699</strain>
    </source>
</reference>
<dbReference type="Gene3D" id="3.40.50.12780">
    <property type="entry name" value="N-terminal domain of ligase-like"/>
    <property type="match status" value="1"/>
</dbReference>